<dbReference type="AlphaFoldDB" id="A0A815HGE3"/>
<reference evidence="1" key="1">
    <citation type="submission" date="2021-02" db="EMBL/GenBank/DDBJ databases">
        <authorList>
            <person name="Nowell W R."/>
        </authorList>
    </citation>
    <scope>NUCLEOTIDE SEQUENCE</scope>
</reference>
<keyword evidence="3" id="KW-1185">Reference proteome</keyword>
<dbReference type="Proteomes" id="UP000681722">
    <property type="component" value="Unassembled WGS sequence"/>
</dbReference>
<comment type="caution">
    <text evidence="1">The sequence shown here is derived from an EMBL/GenBank/DDBJ whole genome shotgun (WGS) entry which is preliminary data.</text>
</comment>
<name>A0A815HGE3_9BILA</name>
<evidence type="ECO:0000313" key="1">
    <source>
        <dbReference type="EMBL" id="CAF1352152.1"/>
    </source>
</evidence>
<accession>A0A815HGE3</accession>
<gene>
    <name evidence="1" type="ORF">GPM918_LOCUS30965</name>
    <name evidence="2" type="ORF">SRO942_LOCUS31597</name>
</gene>
<dbReference type="EMBL" id="CAJOBC010064978">
    <property type="protein sequence ID" value="CAF4223056.1"/>
    <property type="molecule type" value="Genomic_DNA"/>
</dbReference>
<sequence length="130" mass="15198">WARMRAIKLQPGPIRPVNKIQKRRPGPWEPMDLHGFSQPPQIIRPIELEVQIAHRSSFTRAEEKLTSSFEPITYRPSTKWTNQLSTKELLEKKIDLRNQFTYEIDFTEYKEQFLTNAAKKLDGLTAFGLA</sequence>
<organism evidence="1 3">
    <name type="scientific">Didymodactylos carnosus</name>
    <dbReference type="NCBI Taxonomy" id="1234261"/>
    <lineage>
        <taxon>Eukaryota</taxon>
        <taxon>Metazoa</taxon>
        <taxon>Spiralia</taxon>
        <taxon>Gnathifera</taxon>
        <taxon>Rotifera</taxon>
        <taxon>Eurotatoria</taxon>
        <taxon>Bdelloidea</taxon>
        <taxon>Philodinida</taxon>
        <taxon>Philodinidae</taxon>
        <taxon>Didymodactylos</taxon>
    </lineage>
</organism>
<evidence type="ECO:0000313" key="2">
    <source>
        <dbReference type="EMBL" id="CAF4223056.1"/>
    </source>
</evidence>
<dbReference type="EMBL" id="CAJNOQ010014959">
    <property type="protein sequence ID" value="CAF1352152.1"/>
    <property type="molecule type" value="Genomic_DNA"/>
</dbReference>
<evidence type="ECO:0000313" key="3">
    <source>
        <dbReference type="Proteomes" id="UP000663829"/>
    </source>
</evidence>
<dbReference type="Proteomes" id="UP000663829">
    <property type="component" value="Unassembled WGS sequence"/>
</dbReference>
<protein>
    <submittedName>
        <fullName evidence="1">Uncharacterized protein</fullName>
    </submittedName>
</protein>
<proteinExistence type="predicted"/>
<feature type="non-terminal residue" evidence="1">
    <location>
        <position position="1"/>
    </location>
</feature>